<gene>
    <name evidence="2" type="ORF">BS47DRAFT_1396662</name>
</gene>
<feature type="compositionally biased region" description="Polar residues" evidence="1">
    <location>
        <begin position="1"/>
        <end position="18"/>
    </location>
</feature>
<name>A0A9P6AQQ8_9AGAM</name>
<comment type="caution">
    <text evidence="2">The sequence shown here is derived from an EMBL/GenBank/DDBJ whole genome shotgun (WGS) entry which is preliminary data.</text>
</comment>
<organism evidence="2 3">
    <name type="scientific">Hydnum rufescens UP504</name>
    <dbReference type="NCBI Taxonomy" id="1448309"/>
    <lineage>
        <taxon>Eukaryota</taxon>
        <taxon>Fungi</taxon>
        <taxon>Dikarya</taxon>
        <taxon>Basidiomycota</taxon>
        <taxon>Agaricomycotina</taxon>
        <taxon>Agaricomycetes</taxon>
        <taxon>Cantharellales</taxon>
        <taxon>Hydnaceae</taxon>
        <taxon>Hydnum</taxon>
    </lineage>
</organism>
<dbReference type="EMBL" id="MU129030">
    <property type="protein sequence ID" value="KAF9509715.1"/>
    <property type="molecule type" value="Genomic_DNA"/>
</dbReference>
<dbReference type="Proteomes" id="UP000886523">
    <property type="component" value="Unassembled WGS sequence"/>
</dbReference>
<accession>A0A9P6AQQ8</accession>
<sequence>MSSSSTQNPVANTINLQPTAKAASMEVHEGAKEQGESRQSVWGPLRLRGGGLGANPKNIPLQAALAMPFSTAATEERPCEFIFLLQSYFRIRFFPNTVVLLIMYIHNTPLRSLGGLANIIRYL</sequence>
<protein>
    <submittedName>
        <fullName evidence="2">Uncharacterized protein</fullName>
    </submittedName>
</protein>
<feature type="compositionally biased region" description="Basic and acidic residues" evidence="1">
    <location>
        <begin position="26"/>
        <end position="36"/>
    </location>
</feature>
<reference evidence="2" key="1">
    <citation type="journal article" date="2020" name="Nat. Commun.">
        <title>Large-scale genome sequencing of mycorrhizal fungi provides insights into the early evolution of symbiotic traits.</title>
        <authorList>
            <person name="Miyauchi S."/>
            <person name="Kiss E."/>
            <person name="Kuo A."/>
            <person name="Drula E."/>
            <person name="Kohler A."/>
            <person name="Sanchez-Garcia M."/>
            <person name="Morin E."/>
            <person name="Andreopoulos B."/>
            <person name="Barry K.W."/>
            <person name="Bonito G."/>
            <person name="Buee M."/>
            <person name="Carver A."/>
            <person name="Chen C."/>
            <person name="Cichocki N."/>
            <person name="Clum A."/>
            <person name="Culley D."/>
            <person name="Crous P.W."/>
            <person name="Fauchery L."/>
            <person name="Girlanda M."/>
            <person name="Hayes R.D."/>
            <person name="Keri Z."/>
            <person name="LaButti K."/>
            <person name="Lipzen A."/>
            <person name="Lombard V."/>
            <person name="Magnuson J."/>
            <person name="Maillard F."/>
            <person name="Murat C."/>
            <person name="Nolan M."/>
            <person name="Ohm R.A."/>
            <person name="Pangilinan J."/>
            <person name="Pereira M.F."/>
            <person name="Perotto S."/>
            <person name="Peter M."/>
            <person name="Pfister S."/>
            <person name="Riley R."/>
            <person name="Sitrit Y."/>
            <person name="Stielow J.B."/>
            <person name="Szollosi G."/>
            <person name="Zifcakova L."/>
            <person name="Stursova M."/>
            <person name="Spatafora J.W."/>
            <person name="Tedersoo L."/>
            <person name="Vaario L.M."/>
            <person name="Yamada A."/>
            <person name="Yan M."/>
            <person name="Wang P."/>
            <person name="Xu J."/>
            <person name="Bruns T."/>
            <person name="Baldrian P."/>
            <person name="Vilgalys R."/>
            <person name="Dunand C."/>
            <person name="Henrissat B."/>
            <person name="Grigoriev I.V."/>
            <person name="Hibbett D."/>
            <person name="Nagy L.G."/>
            <person name="Martin F.M."/>
        </authorList>
    </citation>
    <scope>NUCLEOTIDE SEQUENCE</scope>
    <source>
        <strain evidence="2">UP504</strain>
    </source>
</reference>
<evidence type="ECO:0000256" key="1">
    <source>
        <dbReference type="SAM" id="MobiDB-lite"/>
    </source>
</evidence>
<proteinExistence type="predicted"/>
<evidence type="ECO:0000313" key="2">
    <source>
        <dbReference type="EMBL" id="KAF9509715.1"/>
    </source>
</evidence>
<dbReference type="AlphaFoldDB" id="A0A9P6AQQ8"/>
<evidence type="ECO:0000313" key="3">
    <source>
        <dbReference type="Proteomes" id="UP000886523"/>
    </source>
</evidence>
<keyword evidence="3" id="KW-1185">Reference proteome</keyword>
<feature type="region of interest" description="Disordered" evidence="1">
    <location>
        <begin position="1"/>
        <end position="44"/>
    </location>
</feature>